<dbReference type="GeneID" id="103309928"/>
<name>A0A8R2FBB0_ACYPI</name>
<dbReference type="AlphaFoldDB" id="A0A8R2FBB0"/>
<dbReference type="OrthoDB" id="6626979at2759"/>
<dbReference type="EnsemblMetazoa" id="XM_008186658.1">
    <property type="protein sequence ID" value="XP_008184880.1"/>
    <property type="gene ID" value="LOC103309928"/>
</dbReference>
<evidence type="ECO:0008006" key="3">
    <source>
        <dbReference type="Google" id="ProtNLM"/>
    </source>
</evidence>
<dbReference type="Proteomes" id="UP000007819">
    <property type="component" value="Chromosome X"/>
</dbReference>
<accession>A0A8R2FBB0</accession>
<reference evidence="1" key="2">
    <citation type="submission" date="2022-06" db="UniProtKB">
        <authorList>
            <consortium name="EnsemblMetazoa"/>
        </authorList>
    </citation>
    <scope>IDENTIFICATION</scope>
</reference>
<protein>
    <recommendedName>
        <fullName evidence="3">Reverse transcriptase domain-containing protein</fullName>
    </recommendedName>
</protein>
<evidence type="ECO:0000313" key="1">
    <source>
        <dbReference type="EnsemblMetazoa" id="XP_008184880.1"/>
    </source>
</evidence>
<dbReference type="KEGG" id="api:103309928"/>
<evidence type="ECO:0000313" key="2">
    <source>
        <dbReference type="Proteomes" id="UP000007819"/>
    </source>
</evidence>
<reference evidence="2" key="1">
    <citation type="submission" date="2010-06" db="EMBL/GenBank/DDBJ databases">
        <authorList>
            <person name="Jiang H."/>
            <person name="Abraham K."/>
            <person name="Ali S."/>
            <person name="Alsbrooks S.L."/>
            <person name="Anim B.N."/>
            <person name="Anosike U.S."/>
            <person name="Attaway T."/>
            <person name="Bandaranaike D.P."/>
            <person name="Battles P.K."/>
            <person name="Bell S.N."/>
            <person name="Bell A.V."/>
            <person name="Beltran B."/>
            <person name="Bickham C."/>
            <person name="Bustamante Y."/>
            <person name="Caleb T."/>
            <person name="Canada A."/>
            <person name="Cardenas V."/>
            <person name="Carter K."/>
            <person name="Chacko J."/>
            <person name="Chandrabose M.N."/>
            <person name="Chavez D."/>
            <person name="Chavez A."/>
            <person name="Chen L."/>
            <person name="Chu H.-S."/>
            <person name="Claassen K.J."/>
            <person name="Cockrell R."/>
            <person name="Collins M."/>
            <person name="Cooper J.A."/>
            <person name="Cree A."/>
            <person name="Curry S.M."/>
            <person name="Da Y."/>
            <person name="Dao M.D."/>
            <person name="Das B."/>
            <person name="Davila M.-L."/>
            <person name="Davy-Carroll L."/>
            <person name="Denson S."/>
            <person name="Dinh H."/>
            <person name="Ebong V.E."/>
            <person name="Edwards J.R."/>
            <person name="Egan A."/>
            <person name="El-Daye J."/>
            <person name="Escobedo L."/>
            <person name="Fernandez S."/>
            <person name="Fernando P.R."/>
            <person name="Flagg N."/>
            <person name="Forbes L.D."/>
            <person name="Fowler R.G."/>
            <person name="Fu Q."/>
            <person name="Gabisi R.A."/>
            <person name="Ganer J."/>
            <person name="Garbino Pronczuk A."/>
            <person name="Garcia R.M."/>
            <person name="Garner T."/>
            <person name="Garrett T.E."/>
            <person name="Gonzalez D.A."/>
            <person name="Hamid H."/>
            <person name="Hawkins E.S."/>
            <person name="Hirani K."/>
            <person name="Hogues M.E."/>
            <person name="Hollins B."/>
            <person name="Hsiao C.-H."/>
            <person name="Jabil R."/>
            <person name="James M.L."/>
            <person name="Jhangiani S.N."/>
            <person name="Johnson B."/>
            <person name="Johnson Q."/>
            <person name="Joshi V."/>
            <person name="Kalu J.B."/>
            <person name="Kam C."/>
            <person name="Kashfia A."/>
            <person name="Keebler J."/>
            <person name="Kisamo H."/>
            <person name="Kovar C.L."/>
            <person name="Lago L.A."/>
            <person name="Lai C.-Y."/>
            <person name="Laidlaw J."/>
            <person name="Lara F."/>
            <person name="Le T.-K."/>
            <person name="Lee S.L."/>
            <person name="Legall F.H."/>
            <person name="Lemon S.J."/>
            <person name="Lewis L.R."/>
            <person name="Li B."/>
            <person name="Liu Y."/>
            <person name="Liu Y.-S."/>
            <person name="Lopez J."/>
            <person name="Lozado R.J."/>
            <person name="Lu J."/>
            <person name="Madu R.C."/>
            <person name="Maheshwari M."/>
            <person name="Maheshwari R."/>
            <person name="Malloy K."/>
            <person name="Martinez E."/>
            <person name="Mathew T."/>
            <person name="Mercado I.C."/>
            <person name="Mercado C."/>
            <person name="Meyer B."/>
            <person name="Montgomery K."/>
            <person name="Morgan M.B."/>
            <person name="Munidasa M."/>
            <person name="Nazareth L.V."/>
            <person name="Nelson J."/>
            <person name="Ng B.M."/>
            <person name="Nguyen N.B."/>
            <person name="Nguyen P.Q."/>
            <person name="Nguyen T."/>
            <person name="Obregon M."/>
            <person name="Okwuonu G.O."/>
            <person name="Onwere C.G."/>
            <person name="Orozco G."/>
            <person name="Parra A."/>
            <person name="Patel S."/>
            <person name="Patil S."/>
            <person name="Perez A."/>
            <person name="Perez Y."/>
            <person name="Pham C."/>
            <person name="Primus E.L."/>
            <person name="Pu L.-L."/>
            <person name="Puazo M."/>
            <person name="Qin X."/>
            <person name="Quiroz J.B."/>
            <person name="Reese J."/>
            <person name="Richards S."/>
            <person name="Rives C.M."/>
            <person name="Robberts R."/>
            <person name="Ruiz S.J."/>
            <person name="Ruiz M.J."/>
            <person name="Santibanez J."/>
            <person name="Schneider B.W."/>
            <person name="Sisson I."/>
            <person name="Smith M."/>
            <person name="Sodergren E."/>
            <person name="Song X.-Z."/>
            <person name="Song B.B."/>
            <person name="Summersgill H."/>
            <person name="Thelus R."/>
            <person name="Thornton R.D."/>
            <person name="Trejos Z.Y."/>
            <person name="Usmani K."/>
            <person name="Vattathil S."/>
            <person name="Villasana D."/>
            <person name="Walker D.L."/>
            <person name="Wang S."/>
            <person name="Wang K."/>
            <person name="White C.S."/>
            <person name="Williams A.C."/>
            <person name="Williamson J."/>
            <person name="Wilson K."/>
            <person name="Woghiren I.O."/>
            <person name="Woodworth J.R."/>
            <person name="Worley K.C."/>
            <person name="Wright R.A."/>
            <person name="Wu W."/>
            <person name="Young L."/>
            <person name="Zhang L."/>
            <person name="Zhang J."/>
            <person name="Zhu Y."/>
            <person name="Muzny D.M."/>
            <person name="Weinstock G."/>
            <person name="Gibbs R.A."/>
        </authorList>
    </citation>
    <scope>NUCLEOTIDE SEQUENCE [LARGE SCALE GENOMIC DNA]</scope>
    <source>
        <strain evidence="2">LSR1</strain>
    </source>
</reference>
<dbReference type="RefSeq" id="XP_008184880.1">
    <property type="nucleotide sequence ID" value="XM_008186658.1"/>
</dbReference>
<sequence length="181" mass="20948">MTANRMDNVYGLIKRLSRLSKPRSKIVKDRNGQLILDEGEIATRWKEYIEDLYEGLIGEDMNIENIIEANKDDLGPIITKCEFTKALKELKQGKAAGIDNIPAELLKNVGKYTEHKLFEMIEKIYRDGNIPKDFTKSKIILIIIKNRIRKKTEEELDEDQFGFRQGIGTREAILEYSRKEG</sequence>
<proteinExistence type="predicted"/>
<keyword evidence="2" id="KW-1185">Reference proteome</keyword>
<organism evidence="1 2">
    <name type="scientific">Acyrthosiphon pisum</name>
    <name type="common">Pea aphid</name>
    <dbReference type="NCBI Taxonomy" id="7029"/>
    <lineage>
        <taxon>Eukaryota</taxon>
        <taxon>Metazoa</taxon>
        <taxon>Ecdysozoa</taxon>
        <taxon>Arthropoda</taxon>
        <taxon>Hexapoda</taxon>
        <taxon>Insecta</taxon>
        <taxon>Pterygota</taxon>
        <taxon>Neoptera</taxon>
        <taxon>Paraneoptera</taxon>
        <taxon>Hemiptera</taxon>
        <taxon>Sternorrhyncha</taxon>
        <taxon>Aphidomorpha</taxon>
        <taxon>Aphidoidea</taxon>
        <taxon>Aphididae</taxon>
        <taxon>Macrosiphini</taxon>
        <taxon>Acyrthosiphon</taxon>
    </lineage>
</organism>